<dbReference type="CDD" id="cd06261">
    <property type="entry name" value="TM_PBP2"/>
    <property type="match status" value="1"/>
</dbReference>
<name>A0ABP4QC42_9ACTN</name>
<dbReference type="InterPro" id="IPR000515">
    <property type="entry name" value="MetI-like"/>
</dbReference>
<accession>A0ABP4QC42</accession>
<dbReference type="PROSITE" id="PS50928">
    <property type="entry name" value="ABC_TM1"/>
    <property type="match status" value="1"/>
</dbReference>
<evidence type="ECO:0000313" key="10">
    <source>
        <dbReference type="Proteomes" id="UP001501705"/>
    </source>
</evidence>
<evidence type="ECO:0000256" key="2">
    <source>
        <dbReference type="ARBA" id="ARBA00022448"/>
    </source>
</evidence>
<evidence type="ECO:0000256" key="7">
    <source>
        <dbReference type="RuleBase" id="RU363032"/>
    </source>
</evidence>
<feature type="transmembrane region" description="Helical" evidence="7">
    <location>
        <begin position="27"/>
        <end position="52"/>
    </location>
</feature>
<keyword evidence="2 7" id="KW-0813">Transport</keyword>
<dbReference type="EMBL" id="BAAAPH010000034">
    <property type="protein sequence ID" value="GAA1604316.1"/>
    <property type="molecule type" value="Genomic_DNA"/>
</dbReference>
<evidence type="ECO:0000256" key="4">
    <source>
        <dbReference type="ARBA" id="ARBA00022692"/>
    </source>
</evidence>
<dbReference type="Proteomes" id="UP001501705">
    <property type="component" value="Unassembled WGS sequence"/>
</dbReference>
<keyword evidence="10" id="KW-1185">Reference proteome</keyword>
<feature type="transmembrane region" description="Helical" evidence="7">
    <location>
        <begin position="127"/>
        <end position="149"/>
    </location>
</feature>
<keyword evidence="4 7" id="KW-0812">Transmembrane</keyword>
<comment type="caution">
    <text evidence="9">The sequence shown here is derived from an EMBL/GenBank/DDBJ whole genome shotgun (WGS) entry which is preliminary data.</text>
</comment>
<sequence length="296" mass="32593">MTSTLLQRPVTSPRPRVPGRVRRSRGLLFYVALPAAWSLAVFDIFIVVWLFVSSLKTTREVFDSPFGLPSSPQWQNYQVAWESAKFGEGVGNSLLLVFVSGIATLLIAAPAAYVLSRFQWRLSGATTVFFAMGLGIPAQTLFIPLFVALDKLHLVNTMTGLIIVCTGTGIPFAVFFLTAFFASLPKELEEAAAIDGCSPPYTFWRIMLPLTRSGLLTLFVLQAIGHWGETLFALILLQDKTTISLSLLRFMQTMQYNGAQWSVLFAGIGIIVIPLVLLYLWMGSRLIEGIASGYGK</sequence>
<dbReference type="RefSeq" id="WP_344240869.1">
    <property type="nucleotide sequence ID" value="NZ_BAAAPH010000034.1"/>
</dbReference>
<evidence type="ECO:0000313" key="9">
    <source>
        <dbReference type="EMBL" id="GAA1604316.1"/>
    </source>
</evidence>
<evidence type="ECO:0000259" key="8">
    <source>
        <dbReference type="PROSITE" id="PS50928"/>
    </source>
</evidence>
<keyword evidence="6 7" id="KW-0472">Membrane</keyword>
<proteinExistence type="inferred from homology"/>
<gene>
    <name evidence="9" type="ORF">GCM10009804_70810</name>
</gene>
<organism evidence="9 10">
    <name type="scientific">Kribbella hippodromi</name>
    <dbReference type="NCBI Taxonomy" id="434347"/>
    <lineage>
        <taxon>Bacteria</taxon>
        <taxon>Bacillati</taxon>
        <taxon>Actinomycetota</taxon>
        <taxon>Actinomycetes</taxon>
        <taxon>Propionibacteriales</taxon>
        <taxon>Kribbellaceae</taxon>
        <taxon>Kribbella</taxon>
    </lineage>
</organism>
<dbReference type="Pfam" id="PF00528">
    <property type="entry name" value="BPD_transp_1"/>
    <property type="match status" value="1"/>
</dbReference>
<dbReference type="PANTHER" id="PTHR43744">
    <property type="entry name" value="ABC TRANSPORTER PERMEASE PROTEIN MG189-RELATED-RELATED"/>
    <property type="match status" value="1"/>
</dbReference>
<feature type="transmembrane region" description="Helical" evidence="7">
    <location>
        <begin position="161"/>
        <end position="182"/>
    </location>
</feature>
<comment type="subcellular location">
    <subcellularLocation>
        <location evidence="1 7">Cell membrane</location>
        <topology evidence="1 7">Multi-pass membrane protein</topology>
    </subcellularLocation>
</comment>
<feature type="transmembrane region" description="Helical" evidence="7">
    <location>
        <begin position="94"/>
        <end position="115"/>
    </location>
</feature>
<protein>
    <submittedName>
        <fullName evidence="9">Carbohydrate ABC transporter permease</fullName>
    </submittedName>
</protein>
<feature type="transmembrane region" description="Helical" evidence="7">
    <location>
        <begin position="215"/>
        <end position="238"/>
    </location>
</feature>
<comment type="similarity">
    <text evidence="7">Belongs to the binding-protein-dependent transport system permease family.</text>
</comment>
<dbReference type="InterPro" id="IPR035906">
    <property type="entry name" value="MetI-like_sf"/>
</dbReference>
<feature type="domain" description="ABC transmembrane type-1" evidence="8">
    <location>
        <begin position="90"/>
        <end position="282"/>
    </location>
</feature>
<evidence type="ECO:0000256" key="3">
    <source>
        <dbReference type="ARBA" id="ARBA00022475"/>
    </source>
</evidence>
<feature type="transmembrane region" description="Helical" evidence="7">
    <location>
        <begin position="258"/>
        <end position="281"/>
    </location>
</feature>
<dbReference type="PANTHER" id="PTHR43744:SF12">
    <property type="entry name" value="ABC TRANSPORTER PERMEASE PROTEIN MG189-RELATED"/>
    <property type="match status" value="1"/>
</dbReference>
<evidence type="ECO:0000256" key="5">
    <source>
        <dbReference type="ARBA" id="ARBA00022989"/>
    </source>
</evidence>
<dbReference type="Gene3D" id="1.10.3720.10">
    <property type="entry name" value="MetI-like"/>
    <property type="match status" value="1"/>
</dbReference>
<evidence type="ECO:0000256" key="6">
    <source>
        <dbReference type="ARBA" id="ARBA00023136"/>
    </source>
</evidence>
<evidence type="ECO:0000256" key="1">
    <source>
        <dbReference type="ARBA" id="ARBA00004651"/>
    </source>
</evidence>
<dbReference type="SUPFAM" id="SSF161098">
    <property type="entry name" value="MetI-like"/>
    <property type="match status" value="1"/>
</dbReference>
<reference evidence="10" key="1">
    <citation type="journal article" date="2019" name="Int. J. Syst. Evol. Microbiol.">
        <title>The Global Catalogue of Microorganisms (GCM) 10K type strain sequencing project: providing services to taxonomists for standard genome sequencing and annotation.</title>
        <authorList>
            <consortium name="The Broad Institute Genomics Platform"/>
            <consortium name="The Broad Institute Genome Sequencing Center for Infectious Disease"/>
            <person name="Wu L."/>
            <person name="Ma J."/>
        </authorList>
    </citation>
    <scope>NUCLEOTIDE SEQUENCE [LARGE SCALE GENOMIC DNA]</scope>
    <source>
        <strain evidence="10">JCM 15572</strain>
    </source>
</reference>
<keyword evidence="3" id="KW-1003">Cell membrane</keyword>
<keyword evidence="5 7" id="KW-1133">Transmembrane helix</keyword>